<dbReference type="Proteomes" id="UP000818624">
    <property type="component" value="Chromosome 6"/>
</dbReference>
<keyword evidence="3" id="KW-1185">Reference proteome</keyword>
<evidence type="ECO:0000313" key="2">
    <source>
        <dbReference type="EMBL" id="WFD49735.1"/>
    </source>
</evidence>
<feature type="compositionally biased region" description="Basic and acidic residues" evidence="1">
    <location>
        <begin position="86"/>
        <end position="97"/>
    </location>
</feature>
<evidence type="ECO:0000256" key="1">
    <source>
        <dbReference type="SAM" id="MobiDB-lite"/>
    </source>
</evidence>
<accession>A0ABY8EVY3</accession>
<organism evidence="2 3">
    <name type="scientific">Malassezia furfur</name>
    <name type="common">Pityriasis versicolor infection agent</name>
    <name type="synonym">Pityrosporum furfur</name>
    <dbReference type="NCBI Taxonomy" id="55194"/>
    <lineage>
        <taxon>Eukaryota</taxon>
        <taxon>Fungi</taxon>
        <taxon>Dikarya</taxon>
        <taxon>Basidiomycota</taxon>
        <taxon>Ustilaginomycotina</taxon>
        <taxon>Malasseziomycetes</taxon>
        <taxon>Malasseziales</taxon>
        <taxon>Malasseziaceae</taxon>
        <taxon>Malassezia</taxon>
    </lineage>
</organism>
<sequence>MQGIRKKLVALRKVDVGGGIFLVVHGDDQHMVFRNDARAAVGFRDRWRRRRIAHTRHNPVDIGMSQVVRREARRQLADPQLRHHFVHEVPEDPDRVSSRSGESGD</sequence>
<evidence type="ECO:0000313" key="3">
    <source>
        <dbReference type="Proteomes" id="UP000818624"/>
    </source>
</evidence>
<reference evidence="2 3" key="1">
    <citation type="journal article" date="2020" name="Elife">
        <title>Loss of centromere function drives karyotype evolution in closely related Malassezia species.</title>
        <authorList>
            <person name="Sankaranarayanan S.R."/>
            <person name="Ianiri G."/>
            <person name="Coelho M.A."/>
            <person name="Reza M.H."/>
            <person name="Thimmappa B.C."/>
            <person name="Ganguly P."/>
            <person name="Vadnala R.N."/>
            <person name="Sun S."/>
            <person name="Siddharthan R."/>
            <person name="Tellgren-Roth C."/>
            <person name="Dawson T.L."/>
            <person name="Heitman J."/>
            <person name="Sanyal K."/>
        </authorList>
    </citation>
    <scope>NUCLEOTIDE SEQUENCE [LARGE SCALE GENOMIC DNA]</scope>
    <source>
        <strain evidence="2">CBS14141</strain>
    </source>
</reference>
<dbReference type="EMBL" id="CP046239">
    <property type="protein sequence ID" value="WFD49735.1"/>
    <property type="molecule type" value="Genomic_DNA"/>
</dbReference>
<feature type="region of interest" description="Disordered" evidence="1">
    <location>
        <begin position="79"/>
        <end position="105"/>
    </location>
</feature>
<name>A0ABY8EVY3_MALFU</name>
<gene>
    <name evidence="2" type="ORF">GLX27_004420</name>
</gene>
<protein>
    <submittedName>
        <fullName evidence="2">Uncharacterized protein</fullName>
    </submittedName>
</protein>
<proteinExistence type="predicted"/>